<reference evidence="1 2" key="1">
    <citation type="submission" date="2017-07" db="EMBL/GenBank/DDBJ databases">
        <title>The genome sequence of Paludifilum halophilum highlights mechanisms for microbial adaptation to high salt environemnts.</title>
        <authorList>
            <person name="Belbahri L."/>
        </authorList>
    </citation>
    <scope>NUCLEOTIDE SEQUENCE [LARGE SCALE GENOMIC DNA]</scope>
    <source>
        <strain evidence="1 2">DSM 102817</strain>
    </source>
</reference>
<dbReference type="Proteomes" id="UP000215459">
    <property type="component" value="Unassembled WGS sequence"/>
</dbReference>
<dbReference type="EMBL" id="NOWF01000010">
    <property type="protein sequence ID" value="OYD06647.1"/>
    <property type="molecule type" value="Genomic_DNA"/>
</dbReference>
<gene>
    <name evidence="1" type="ORF">CHM34_15180</name>
</gene>
<evidence type="ECO:0000313" key="2">
    <source>
        <dbReference type="Proteomes" id="UP000215459"/>
    </source>
</evidence>
<comment type="caution">
    <text evidence="1">The sequence shown here is derived from an EMBL/GenBank/DDBJ whole genome shotgun (WGS) entry which is preliminary data.</text>
</comment>
<accession>A0A235B410</accession>
<organism evidence="1 2">
    <name type="scientific">Paludifilum halophilum</name>
    <dbReference type="NCBI Taxonomy" id="1642702"/>
    <lineage>
        <taxon>Bacteria</taxon>
        <taxon>Bacillati</taxon>
        <taxon>Bacillota</taxon>
        <taxon>Bacilli</taxon>
        <taxon>Bacillales</taxon>
        <taxon>Thermoactinomycetaceae</taxon>
        <taxon>Paludifilum</taxon>
    </lineage>
</organism>
<keyword evidence="2" id="KW-1185">Reference proteome</keyword>
<sequence length="69" mass="7887">MKRSDKGPLFGGFDRFQGRLIIRMLRNFRYIFDIGDPTRFACDRFRTVSIESVMVDKVSASLPGNSIAL</sequence>
<protein>
    <submittedName>
        <fullName evidence="1">Uncharacterized protein</fullName>
    </submittedName>
</protein>
<evidence type="ECO:0000313" key="1">
    <source>
        <dbReference type="EMBL" id="OYD06647.1"/>
    </source>
</evidence>
<name>A0A235B410_9BACL</name>
<dbReference type="AlphaFoldDB" id="A0A235B410"/>
<proteinExistence type="predicted"/>